<evidence type="ECO:0000256" key="4">
    <source>
        <dbReference type="PROSITE-ProRule" id="PRU00409"/>
    </source>
</evidence>
<name>A0AAI8HRB6_9BACI</name>
<dbReference type="EMBL" id="CP025001">
    <property type="protein sequence ID" value="AUJ78694.1"/>
    <property type="molecule type" value="Genomic_DNA"/>
</dbReference>
<accession>A0AAI8HRB6</accession>
<evidence type="ECO:0000313" key="6">
    <source>
        <dbReference type="EMBL" id="AUJ78694.1"/>
    </source>
</evidence>
<dbReference type="Gene3D" id="3.40.50.20">
    <property type="match status" value="1"/>
</dbReference>
<dbReference type="AlphaFoldDB" id="A0AAI8HRB6"/>
<gene>
    <name evidence="6" type="ORF">CWD84_18700</name>
</gene>
<reference evidence="6 7" key="1">
    <citation type="submission" date="2017-11" db="EMBL/GenBank/DDBJ databases">
        <title>Genome sequence and genome mining of multiple bioactive secondary metabolites from a deep sea-derived Bacillus siamensis SCSIO 05746.</title>
        <authorList>
            <person name="Pan H.-Q."/>
            <person name="Ju J.-H."/>
        </authorList>
    </citation>
    <scope>NUCLEOTIDE SEQUENCE [LARGE SCALE GENOMIC DNA]</scope>
    <source>
        <strain evidence="6 7">SCSIO 05746</strain>
    </source>
</reference>
<dbReference type="PANTHER" id="PTHR43585">
    <property type="entry name" value="FUMIPYRROLE BIOSYNTHESIS PROTEIN C"/>
    <property type="match status" value="1"/>
</dbReference>
<evidence type="ECO:0000259" key="5">
    <source>
        <dbReference type="PROSITE" id="PS50975"/>
    </source>
</evidence>
<dbReference type="RefSeq" id="WP_060963415.1">
    <property type="nucleotide sequence ID" value="NZ_CP025001.1"/>
</dbReference>
<dbReference type="InterPro" id="IPR011761">
    <property type="entry name" value="ATP-grasp"/>
</dbReference>
<organism evidence="6 7">
    <name type="scientific">Bacillus siamensis</name>
    <dbReference type="NCBI Taxonomy" id="659243"/>
    <lineage>
        <taxon>Bacteria</taxon>
        <taxon>Bacillati</taxon>
        <taxon>Bacillota</taxon>
        <taxon>Bacilli</taxon>
        <taxon>Bacillales</taxon>
        <taxon>Bacillaceae</taxon>
        <taxon>Bacillus</taxon>
        <taxon>Bacillus amyloliquefaciens group</taxon>
    </lineage>
</organism>
<evidence type="ECO:0000256" key="3">
    <source>
        <dbReference type="ARBA" id="ARBA00022840"/>
    </source>
</evidence>
<dbReference type="GO" id="GO:0016874">
    <property type="term" value="F:ligase activity"/>
    <property type="evidence" value="ECO:0007669"/>
    <property type="project" value="UniProtKB-KW"/>
</dbReference>
<evidence type="ECO:0000256" key="2">
    <source>
        <dbReference type="ARBA" id="ARBA00022741"/>
    </source>
</evidence>
<evidence type="ECO:0000256" key="1">
    <source>
        <dbReference type="ARBA" id="ARBA00022598"/>
    </source>
</evidence>
<dbReference type="GO" id="GO:0046872">
    <property type="term" value="F:metal ion binding"/>
    <property type="evidence" value="ECO:0007669"/>
    <property type="project" value="InterPro"/>
</dbReference>
<dbReference type="KEGG" id="bsia:CWD84_18700"/>
<dbReference type="Gene3D" id="3.30.470.20">
    <property type="entry name" value="ATP-grasp fold, B domain"/>
    <property type="match status" value="1"/>
</dbReference>
<dbReference type="PROSITE" id="PS50975">
    <property type="entry name" value="ATP_GRASP"/>
    <property type="match status" value="1"/>
</dbReference>
<protein>
    <submittedName>
        <fullName evidence="6">ATP-grasp domain-containing protein</fullName>
    </submittedName>
</protein>
<dbReference type="Proteomes" id="UP000234366">
    <property type="component" value="Chromosome"/>
</dbReference>
<dbReference type="InterPro" id="IPR052032">
    <property type="entry name" value="ATP-dep_AA_Ligase"/>
</dbReference>
<evidence type="ECO:0000313" key="7">
    <source>
        <dbReference type="Proteomes" id="UP000234366"/>
    </source>
</evidence>
<keyword evidence="7" id="KW-1185">Reference proteome</keyword>
<keyword evidence="3 4" id="KW-0067">ATP-binding</keyword>
<dbReference type="GO" id="GO:0005524">
    <property type="term" value="F:ATP binding"/>
    <property type="evidence" value="ECO:0007669"/>
    <property type="project" value="UniProtKB-UniRule"/>
</dbReference>
<sequence>MKTLFVIDSSVIGPEYIVKAAKEMNLNVLFLTNLNSQEGDALSQLTSYKFINCNTNSFEELYEIIKTFPKEDIAGVISFLDSKLEICSKLCSALDIKGIDPKIELLKDKAYVNDIIPEFTPLSLSFTTGAIPYSEIKKMLSASQNGLILKPSFAAGAKGISVLEDENDIENIEKLFDKTLPKHLHPDEYVVQEIIDGELVSLEGYVLESKVIPIGVTGRRKTENAESVFIFPYHSIAQKELCKIVQTLVERSGYSRGFFHTEFIVSENQVKLIDCNFGRPGGANITEIIACSYGIEPHSIYRQSMELVLNEKEIIPTAFWGGECKESLGIAYGIPNQDRVLEIKYAENMKSKHTQAQNLGDTVSAMGSSNWSWLGMLSGLKEDVIKDVDSIRVKTLHNGWIKPVYYNMELKEPLDYLEKV</sequence>
<keyword evidence="1" id="KW-0436">Ligase</keyword>
<feature type="domain" description="ATP-grasp" evidence="5">
    <location>
        <begin position="109"/>
        <end position="306"/>
    </location>
</feature>
<dbReference type="SUPFAM" id="SSF56059">
    <property type="entry name" value="Glutathione synthetase ATP-binding domain-like"/>
    <property type="match status" value="1"/>
</dbReference>
<dbReference type="Pfam" id="PF13535">
    <property type="entry name" value="ATP-grasp_4"/>
    <property type="match status" value="1"/>
</dbReference>
<dbReference type="PANTHER" id="PTHR43585:SF2">
    <property type="entry name" value="ATP-GRASP ENZYME FSQD"/>
    <property type="match status" value="1"/>
</dbReference>
<keyword evidence="2 4" id="KW-0547">Nucleotide-binding</keyword>
<proteinExistence type="predicted"/>